<protein>
    <submittedName>
        <fullName evidence="1">Uncharacterized protein</fullName>
    </submittedName>
</protein>
<evidence type="ECO:0000313" key="1">
    <source>
        <dbReference type="EMBL" id="ENH97177.1"/>
    </source>
</evidence>
<dbReference type="Proteomes" id="UP000012283">
    <property type="component" value="Unassembled WGS sequence"/>
</dbReference>
<evidence type="ECO:0000313" key="2">
    <source>
        <dbReference type="Proteomes" id="UP000012283"/>
    </source>
</evidence>
<proteinExistence type="predicted"/>
<dbReference type="RefSeq" id="WP_003467155.1">
    <property type="nucleotide sequence ID" value="NZ_APML01000022.1"/>
</dbReference>
<keyword evidence="2" id="KW-1185">Reference proteome</keyword>
<sequence>MNKKRDHFLNDLEKMKGDEVLLVTNADQLNLFGQTFRPIFCGKISEIEDGQITLFPVTIKLVNAPFFEFPIPLSFPLEKISNMTGNFNCNMPFPLT</sequence>
<accession>N4WLY8</accession>
<dbReference type="eggNOG" id="ENOG5033M9N">
    <property type="taxonomic scope" value="Bacteria"/>
</dbReference>
<organism evidence="1 2">
    <name type="scientific">Gracilibacillus halophilus YIM-C55.5</name>
    <dbReference type="NCBI Taxonomy" id="1308866"/>
    <lineage>
        <taxon>Bacteria</taxon>
        <taxon>Bacillati</taxon>
        <taxon>Bacillota</taxon>
        <taxon>Bacilli</taxon>
        <taxon>Bacillales</taxon>
        <taxon>Bacillaceae</taxon>
        <taxon>Gracilibacillus</taxon>
    </lineage>
</organism>
<dbReference type="STRING" id="1308866.J416_07037"/>
<dbReference type="PATRIC" id="fig|1308866.3.peg.1420"/>
<name>N4WLY8_9BACI</name>
<comment type="caution">
    <text evidence="1">The sequence shown here is derived from an EMBL/GenBank/DDBJ whole genome shotgun (WGS) entry which is preliminary data.</text>
</comment>
<reference evidence="1 2" key="1">
    <citation type="submission" date="2013-03" db="EMBL/GenBank/DDBJ databases">
        <title>Draft genome sequence of Gracibacillus halophilus YIM-C55.5, a moderately halophilic and thermophilic organism from the Xiaochaidamu salt lake.</title>
        <authorList>
            <person name="Sugumar T."/>
            <person name="Polireddy D.R."/>
            <person name="Antony A."/>
            <person name="Madhava Y.R."/>
            <person name="Sivakumar N."/>
        </authorList>
    </citation>
    <scope>NUCLEOTIDE SEQUENCE [LARGE SCALE GENOMIC DNA]</scope>
    <source>
        <strain evidence="1 2">YIM-C55.5</strain>
    </source>
</reference>
<dbReference type="AlphaFoldDB" id="N4WLY8"/>
<dbReference type="EMBL" id="APML01000022">
    <property type="protein sequence ID" value="ENH97177.1"/>
    <property type="molecule type" value="Genomic_DNA"/>
</dbReference>
<gene>
    <name evidence="1" type="ORF">J416_07037</name>
</gene>